<keyword evidence="2" id="KW-1185">Reference proteome</keyword>
<protein>
    <submittedName>
        <fullName evidence="1">Uncharacterized protein</fullName>
    </submittedName>
</protein>
<dbReference type="AlphaFoldDB" id="A0ABD3CTH0"/>
<name>A0ABD3CTH0_9LAMI</name>
<organism evidence="1 2">
    <name type="scientific">Castilleja foliolosa</name>
    <dbReference type="NCBI Taxonomy" id="1961234"/>
    <lineage>
        <taxon>Eukaryota</taxon>
        <taxon>Viridiplantae</taxon>
        <taxon>Streptophyta</taxon>
        <taxon>Embryophyta</taxon>
        <taxon>Tracheophyta</taxon>
        <taxon>Spermatophyta</taxon>
        <taxon>Magnoliopsida</taxon>
        <taxon>eudicotyledons</taxon>
        <taxon>Gunneridae</taxon>
        <taxon>Pentapetalae</taxon>
        <taxon>asterids</taxon>
        <taxon>lamiids</taxon>
        <taxon>Lamiales</taxon>
        <taxon>Orobanchaceae</taxon>
        <taxon>Pedicularideae</taxon>
        <taxon>Castillejinae</taxon>
        <taxon>Castilleja</taxon>
    </lineage>
</organism>
<accession>A0ABD3CTH0</accession>
<dbReference type="EMBL" id="JAVIJP010000032">
    <property type="protein sequence ID" value="KAL3631960.1"/>
    <property type="molecule type" value="Genomic_DNA"/>
</dbReference>
<gene>
    <name evidence="1" type="ORF">CASFOL_024944</name>
</gene>
<proteinExistence type="predicted"/>
<evidence type="ECO:0000313" key="2">
    <source>
        <dbReference type="Proteomes" id="UP001632038"/>
    </source>
</evidence>
<sequence length="74" mass="8321">MHSWEFLEQQVTDGDFNSSTVEADTIIGFLDSGAETFIALIASICEESIWMFGAHHFRSKFTIIEEVHKLVLGS</sequence>
<comment type="caution">
    <text evidence="1">The sequence shown here is derived from an EMBL/GenBank/DDBJ whole genome shotgun (WGS) entry which is preliminary data.</text>
</comment>
<evidence type="ECO:0000313" key="1">
    <source>
        <dbReference type="EMBL" id="KAL3631960.1"/>
    </source>
</evidence>
<dbReference type="Proteomes" id="UP001632038">
    <property type="component" value="Unassembled WGS sequence"/>
</dbReference>
<reference evidence="2" key="1">
    <citation type="journal article" date="2024" name="IScience">
        <title>Strigolactones Initiate the Formation of Haustorium-like Structures in Castilleja.</title>
        <authorList>
            <person name="Buerger M."/>
            <person name="Peterson D."/>
            <person name="Chory J."/>
        </authorList>
    </citation>
    <scope>NUCLEOTIDE SEQUENCE [LARGE SCALE GENOMIC DNA]</scope>
</reference>